<dbReference type="InterPro" id="IPR016039">
    <property type="entry name" value="Thiolase-like"/>
</dbReference>
<dbReference type="RefSeq" id="WP_270148551.1">
    <property type="nucleotide sequence ID" value="NZ_CP115450.1"/>
</dbReference>
<name>A0ABY7QB90_9ACTN</name>
<keyword evidence="1" id="KW-0963">Cytoplasm</keyword>
<evidence type="ECO:0000313" key="7">
    <source>
        <dbReference type="Proteomes" id="UP001212821"/>
    </source>
</evidence>
<evidence type="ECO:0000256" key="2">
    <source>
        <dbReference type="ARBA" id="ARBA00022679"/>
    </source>
</evidence>
<dbReference type="PANTHER" id="PTHR34069:SF2">
    <property type="entry name" value="BETA-KETOACYL-[ACYL-CARRIER-PROTEIN] SYNTHASE III"/>
    <property type="match status" value="1"/>
</dbReference>
<feature type="domain" description="Beta-ketoacyl-[acyl-carrier-protein] synthase III C-terminal" evidence="4">
    <location>
        <begin position="242"/>
        <end position="332"/>
    </location>
</feature>
<proteinExistence type="predicted"/>
<dbReference type="Pfam" id="PF08541">
    <property type="entry name" value="ACP_syn_III_C"/>
    <property type="match status" value="1"/>
</dbReference>
<gene>
    <name evidence="6" type="ORF">O1G21_31990</name>
</gene>
<organism evidence="6 7">
    <name type="scientific">Kitasatospora cathayae</name>
    <dbReference type="NCBI Taxonomy" id="3004092"/>
    <lineage>
        <taxon>Bacteria</taxon>
        <taxon>Bacillati</taxon>
        <taxon>Actinomycetota</taxon>
        <taxon>Actinomycetes</taxon>
        <taxon>Kitasatosporales</taxon>
        <taxon>Streptomycetaceae</taxon>
        <taxon>Kitasatospora</taxon>
    </lineage>
</organism>
<dbReference type="EMBL" id="CP115450">
    <property type="protein sequence ID" value="WBP90014.1"/>
    <property type="molecule type" value="Genomic_DNA"/>
</dbReference>
<evidence type="ECO:0000256" key="1">
    <source>
        <dbReference type="ARBA" id="ARBA00022490"/>
    </source>
</evidence>
<accession>A0ABY7QB90</accession>
<dbReference type="InterPro" id="IPR013747">
    <property type="entry name" value="ACP_syn_III_C"/>
</dbReference>
<dbReference type="InterPro" id="IPR013751">
    <property type="entry name" value="ACP_syn_III_N"/>
</dbReference>
<keyword evidence="3" id="KW-0012">Acyltransferase</keyword>
<dbReference type="Gene3D" id="3.40.47.10">
    <property type="match status" value="2"/>
</dbReference>
<sequence>MIFDDLYLDGIAACIPDRVTLTEAVELGLCEADDVAGMDWLSVALAGDVAAPDMAVRAGLEALAMSRHPAADFAILMHATCTYQGPDIWSSSHYVQRHTIGGSAPSVEIRQGCAGMVASLELAGSFLTAAPDRPAALITSADNWTHPLIARWRGTQWALFGDAATALVLSRRQGFARLVNVCSSSLPELEELNRGGEPLHPAGPTIGHQVVLPERIQALRGDQGAMAKAIGRAESELIHRTLDEAGLKPRDITRVAHQSAGSRSIVEHILEPFDGELALGTWEFGRRLGHTGASDQVAALHHLLTGREVRPGDHVMLLGTGVGMAFACAIVQVLDDLPARGL</sequence>
<protein>
    <submittedName>
        <fullName evidence="6">Ketoacyl-ACP synthase III family protein</fullName>
    </submittedName>
</protein>
<evidence type="ECO:0000313" key="6">
    <source>
        <dbReference type="EMBL" id="WBP90014.1"/>
    </source>
</evidence>
<feature type="domain" description="Beta-ketoacyl-[acyl-carrier-protein] synthase III N-terminal" evidence="5">
    <location>
        <begin position="108"/>
        <end position="175"/>
    </location>
</feature>
<keyword evidence="2" id="KW-0808">Transferase</keyword>
<dbReference type="CDD" id="cd00827">
    <property type="entry name" value="init_cond_enzymes"/>
    <property type="match status" value="1"/>
</dbReference>
<dbReference type="Proteomes" id="UP001212821">
    <property type="component" value="Chromosome"/>
</dbReference>
<keyword evidence="7" id="KW-1185">Reference proteome</keyword>
<dbReference type="Pfam" id="PF08545">
    <property type="entry name" value="ACP_syn_III"/>
    <property type="match status" value="1"/>
</dbReference>
<reference evidence="7" key="1">
    <citation type="submission" date="2022-12" db="EMBL/GenBank/DDBJ databases">
        <authorList>
            <person name="Mo P."/>
        </authorList>
    </citation>
    <scope>NUCLEOTIDE SEQUENCE [LARGE SCALE GENOMIC DNA]</scope>
    <source>
        <strain evidence="7">HUAS 3-15</strain>
    </source>
</reference>
<evidence type="ECO:0000256" key="3">
    <source>
        <dbReference type="ARBA" id="ARBA00023315"/>
    </source>
</evidence>
<evidence type="ECO:0000259" key="4">
    <source>
        <dbReference type="Pfam" id="PF08541"/>
    </source>
</evidence>
<dbReference type="SUPFAM" id="SSF53901">
    <property type="entry name" value="Thiolase-like"/>
    <property type="match status" value="1"/>
</dbReference>
<evidence type="ECO:0000259" key="5">
    <source>
        <dbReference type="Pfam" id="PF08545"/>
    </source>
</evidence>
<dbReference type="PANTHER" id="PTHR34069">
    <property type="entry name" value="3-OXOACYL-[ACYL-CARRIER-PROTEIN] SYNTHASE 3"/>
    <property type="match status" value="1"/>
</dbReference>